<evidence type="ECO:0000313" key="2">
    <source>
        <dbReference type="EMBL" id="ACL17971.1"/>
    </source>
</evidence>
<dbReference type="InterPro" id="IPR017900">
    <property type="entry name" value="4Fe4S_Fe_S_CS"/>
</dbReference>
<dbReference type="HOGENOM" id="CLU_037958_0_0_2"/>
<organism evidence="2 3">
    <name type="scientific">Methanosphaerula palustris (strain ATCC BAA-1556 / DSM 19958 / E1-9c)</name>
    <dbReference type="NCBI Taxonomy" id="521011"/>
    <lineage>
        <taxon>Archaea</taxon>
        <taxon>Methanobacteriati</taxon>
        <taxon>Methanobacteriota</taxon>
        <taxon>Stenosarchaea group</taxon>
        <taxon>Methanomicrobia</taxon>
        <taxon>Methanomicrobiales</taxon>
        <taxon>Methanoregulaceae</taxon>
        <taxon>Methanosphaerula</taxon>
    </lineage>
</organism>
<dbReference type="Proteomes" id="UP000002457">
    <property type="component" value="Chromosome"/>
</dbReference>
<dbReference type="Pfam" id="PF12837">
    <property type="entry name" value="Fer4_6"/>
    <property type="match status" value="1"/>
</dbReference>
<dbReference type="PANTHER" id="PTHR31332:SF0">
    <property type="entry name" value="7-HYDROXYMETHYL CHLOROPHYLL A REDUCTASE, CHLOROPLASTIC"/>
    <property type="match status" value="1"/>
</dbReference>
<sequence length="341" mass="36598">MEERSYKDLSGAVWEKGLCAGCGACVAVCPADALCMDQGTGSSDHPRNNGYCKAANDGVPCGACYAVCPRVQPHAEESIGPVLSMHAARAAFEIEGRQSGGAVTAILVNALEEGLIDAVVTVTADQWTMLPHSTVITSSEALITGAGSRYNWWVPLLAALKEAVVTRKYKRIAIVGVPCVVQAVEQMRSSEHDLLRPYARAIRLLIGLFCTESFDYQRLMEGKLVHEFSIEPWQIRKMDVKGVLEVLLKDGNAITIPLKDLADCVRPGCHTCNDLTGVDADLSAGSVGSPEGCTTLLVRTKTGAGFVQSALDHNRLLLEGEVDTCAIEKLAGIKIRRSHHP</sequence>
<dbReference type="GO" id="GO:0052592">
    <property type="term" value="F:oxidoreductase activity, acting on CH or CH2 groups, with an iron-sulfur protein as acceptor"/>
    <property type="evidence" value="ECO:0007669"/>
    <property type="project" value="TreeGrafter"/>
</dbReference>
<dbReference type="InterPro" id="IPR007525">
    <property type="entry name" value="FrhB_FdhB_C"/>
</dbReference>
<dbReference type="Pfam" id="PF04432">
    <property type="entry name" value="FrhB_FdhB_C"/>
    <property type="match status" value="1"/>
</dbReference>
<evidence type="ECO:0000313" key="3">
    <source>
        <dbReference type="Proteomes" id="UP000002457"/>
    </source>
</evidence>
<dbReference type="Pfam" id="PF04422">
    <property type="entry name" value="FrhB_FdhB_N"/>
    <property type="match status" value="1"/>
</dbReference>
<keyword evidence="3" id="KW-1185">Reference proteome</keyword>
<reference evidence="2 3" key="1">
    <citation type="journal article" date="2015" name="Genome Announc.">
        <title>Complete Genome Sequence of Methanosphaerula palustris E1-9CT, a Hydrogenotrophic Methanogen Isolated from a Minerotrophic Fen Peatland.</title>
        <authorList>
            <person name="Cadillo-Quiroz H."/>
            <person name="Browne P."/>
            <person name="Kyrpides N."/>
            <person name="Woyke T."/>
            <person name="Goodwin L."/>
            <person name="Detter C."/>
            <person name="Yavitt J.B."/>
            <person name="Zinder S.H."/>
        </authorList>
    </citation>
    <scope>NUCLEOTIDE SEQUENCE [LARGE SCALE GENOMIC DNA]</scope>
    <source>
        <strain evidence="3">ATCC BAA-1556 / DSM 19958 / E1-9c</strain>
    </source>
</reference>
<evidence type="ECO:0000259" key="1">
    <source>
        <dbReference type="PROSITE" id="PS51379"/>
    </source>
</evidence>
<name>B8GFT8_METPE</name>
<dbReference type="InterPro" id="IPR007516">
    <property type="entry name" value="Co_F420_Hydgase/DH_bsu_N"/>
</dbReference>
<dbReference type="EMBL" id="CP001338">
    <property type="protein sequence ID" value="ACL17971.1"/>
    <property type="molecule type" value="Genomic_DNA"/>
</dbReference>
<protein>
    <submittedName>
        <fullName evidence="2">Coenzyme F420 hydrogenase/dehydrogenase beta subunit domain protein</fullName>
    </submittedName>
</protein>
<accession>B8GFT8</accession>
<dbReference type="KEGG" id="mpl:Mpal_2707"/>
<dbReference type="Gene3D" id="3.30.70.20">
    <property type="match status" value="1"/>
</dbReference>
<dbReference type="InterPro" id="IPR045220">
    <property type="entry name" value="FRHB/FDHB/HCAR-like"/>
</dbReference>
<dbReference type="STRING" id="521011.Mpal_2707"/>
<dbReference type="AlphaFoldDB" id="B8GFT8"/>
<dbReference type="RefSeq" id="WP_012619290.1">
    <property type="nucleotide sequence ID" value="NC_011832.1"/>
</dbReference>
<dbReference type="OrthoDB" id="38261at2157"/>
<dbReference type="SUPFAM" id="SSF54862">
    <property type="entry name" value="4Fe-4S ferredoxins"/>
    <property type="match status" value="1"/>
</dbReference>
<dbReference type="PROSITE" id="PS00198">
    <property type="entry name" value="4FE4S_FER_1"/>
    <property type="match status" value="1"/>
</dbReference>
<dbReference type="eggNOG" id="arCOG02650">
    <property type="taxonomic scope" value="Archaea"/>
</dbReference>
<gene>
    <name evidence="2" type="ordered locus">Mpal_2707</name>
</gene>
<dbReference type="PROSITE" id="PS51379">
    <property type="entry name" value="4FE4S_FER_2"/>
    <property type="match status" value="1"/>
</dbReference>
<dbReference type="InterPro" id="IPR017896">
    <property type="entry name" value="4Fe4S_Fe-S-bd"/>
</dbReference>
<dbReference type="GeneID" id="7270815"/>
<feature type="domain" description="4Fe-4S ferredoxin-type" evidence="1">
    <location>
        <begin position="10"/>
        <end position="39"/>
    </location>
</feature>
<dbReference type="PANTHER" id="PTHR31332">
    <property type="entry name" value="7-HYDROXYMETHYL CHLOROPHYLL A REDUCTASE, CHLOROPLASTIC"/>
    <property type="match status" value="1"/>
</dbReference>
<proteinExistence type="predicted"/>